<feature type="compositionally biased region" description="Polar residues" evidence="1">
    <location>
        <begin position="780"/>
        <end position="797"/>
    </location>
</feature>
<accession>A0A9W8N2J3</accession>
<feature type="region of interest" description="Disordered" evidence="1">
    <location>
        <begin position="340"/>
        <end position="367"/>
    </location>
</feature>
<dbReference type="Proteomes" id="UP001148786">
    <property type="component" value="Unassembled WGS sequence"/>
</dbReference>
<gene>
    <name evidence="2" type="ORF">NLJ89_g120</name>
</gene>
<feature type="compositionally biased region" description="Basic and acidic residues" evidence="1">
    <location>
        <begin position="89"/>
        <end position="103"/>
    </location>
</feature>
<feature type="region of interest" description="Disordered" evidence="1">
    <location>
        <begin position="867"/>
        <end position="924"/>
    </location>
</feature>
<name>A0A9W8N2J3_9AGAR</name>
<feature type="region of interest" description="Disordered" evidence="1">
    <location>
        <begin position="1011"/>
        <end position="1124"/>
    </location>
</feature>
<evidence type="ECO:0000313" key="3">
    <source>
        <dbReference type="Proteomes" id="UP001148786"/>
    </source>
</evidence>
<feature type="compositionally biased region" description="Basic and acidic residues" evidence="1">
    <location>
        <begin position="185"/>
        <end position="194"/>
    </location>
</feature>
<evidence type="ECO:0000313" key="2">
    <source>
        <dbReference type="EMBL" id="KAJ3518030.1"/>
    </source>
</evidence>
<feature type="compositionally biased region" description="Pro residues" evidence="1">
    <location>
        <begin position="610"/>
        <end position="622"/>
    </location>
</feature>
<feature type="region of interest" description="Disordered" evidence="1">
    <location>
        <begin position="461"/>
        <end position="515"/>
    </location>
</feature>
<sequence length="1291" mass="141983">MFRQGTSSDLLMLSPESSKSSPSRPSDDYSWIPPPLFSPRVVEQPADVASPLPERPGDGPWAAWPARPDPDTISGNRTGAFRNLGAGRVDLDHADRDSLDERPPRKKQKTVSSSTEPDDERRPSTPIPLDQVPSVKVPKTQREATSQLAHALNSVFAEAASSPKQNASPNPDVDSPLPGHLTSFHSRDRGDRVPSRHFRPPLQTSQPSASTSVSGTSSLHSLVSRHAAPVPEHVATASLAQAAPATESENLFRSELVENDKDTLVLDFIHQGPSTSAIQESIEDHPFVTPYRHIQRELLHERQPGLDPHYPFIPELIPAPTSSSARIHESDGGDYVPHRPLAFGPRSPLSSLTTPRVSRRARPDPEEESFYEADLDELEIWAQADIATTSFVKLKEGEVENLERAARMSLRFLQRVVDAAMRNPVPQEKPTVFKQTVAIPSISHFERSDRLIDEIFGPSEKIRGYTRPRPPTSQKNLSNASSTPVEVPTPNAEERDDLFGDNSHAGPSSSSALPAHDDLEYLFSGPDDVGEDQVDQVDQARDMLTPDHELLLPTSSAKNQQHPVFFPSSNPLTSFSRPLVYTPSPPHHKPLDAEPLPPIYAEGPELPSEPLSPSPSHSPPPSHVQDTDVQEIENDRQSPEVEYELSPMALRLQNARTLSPDIESTSLPATHSHQPTPGHSPLQIRGVESLPKDLSTDVLDPQRDSISVVKNSVDPTPTSFLPVDLYIDEVLPKAVRELTPLEIPVDGVATELAPEGPFTPPLEEPIDGPSTTVKEDPSSREQSVAPTASPDHLTTPTAAEEPSVELIVAPNIEEREDTSSPILNALDLPNTWDNVVTPGNSDLHVQSLDHLPIETVPREPSLPLETTAAETDPREEPLPLDPAPVDARPPSVPAIETLVLPNPNPDLAPSTSSSTLKPSTPKPSNVFVAGDEHMFEMSEAPSTPISSRIPTIFDSDYLQPRYRDLWSAEERARFQMVTIELEPEATMWHEELVEVYDLDQEMKVEDLGDENAVAKEEEEESGDEEVEEAVVSETQPESASRAGRKRRRPRLGSPRKSKRKLARTASGARPEFIDVDGDDLPSIAVKAEDTSNGSQKQEDGDEEEEGEEEEDELENEDDELVDPPDGLAEKVEEWVTALQTLVKGKKRLRQQDLLNLKAYLKDIRVHQTHFKPASKLAQTVFAVSQLDANDVPFKDTLGLRALARKSVQGWGIRKLRKDTDKSVRSGLVLLAASSFSSTTMLEKGSEHEAPGLLTLQYGILFEILKVVSFRDILRVLQASQLPQPQDLKADV</sequence>
<feature type="region of interest" description="Disordered" evidence="1">
    <location>
        <begin position="1"/>
        <end position="225"/>
    </location>
</feature>
<organism evidence="2 3">
    <name type="scientific">Agrocybe chaxingu</name>
    <dbReference type="NCBI Taxonomy" id="84603"/>
    <lineage>
        <taxon>Eukaryota</taxon>
        <taxon>Fungi</taxon>
        <taxon>Dikarya</taxon>
        <taxon>Basidiomycota</taxon>
        <taxon>Agaricomycotina</taxon>
        <taxon>Agaricomycetes</taxon>
        <taxon>Agaricomycetidae</taxon>
        <taxon>Agaricales</taxon>
        <taxon>Agaricineae</taxon>
        <taxon>Strophariaceae</taxon>
        <taxon>Agrocybe</taxon>
    </lineage>
</organism>
<feature type="compositionally biased region" description="Low complexity" evidence="1">
    <location>
        <begin position="14"/>
        <end position="24"/>
    </location>
</feature>
<feature type="compositionally biased region" description="Acidic residues" evidence="1">
    <location>
        <begin position="1016"/>
        <end position="1030"/>
    </location>
</feature>
<feature type="compositionally biased region" description="Low complexity" evidence="1">
    <location>
        <begin position="1031"/>
        <end position="1041"/>
    </location>
</feature>
<feature type="region of interest" description="Disordered" evidence="1">
    <location>
        <begin position="751"/>
        <end position="818"/>
    </location>
</feature>
<protein>
    <submittedName>
        <fullName evidence="2">Uncharacterized protein</fullName>
    </submittedName>
</protein>
<reference evidence="2" key="1">
    <citation type="submission" date="2022-07" db="EMBL/GenBank/DDBJ databases">
        <title>Genome Sequence of Agrocybe chaxingu.</title>
        <authorList>
            <person name="Buettner E."/>
        </authorList>
    </citation>
    <scope>NUCLEOTIDE SEQUENCE</scope>
    <source>
        <strain evidence="2">MP-N11</strain>
    </source>
</reference>
<feature type="compositionally biased region" description="Basic residues" evidence="1">
    <location>
        <begin position="1042"/>
        <end position="1062"/>
    </location>
</feature>
<dbReference type="OrthoDB" id="2675777at2759"/>
<dbReference type="EMBL" id="JANKHO010000004">
    <property type="protein sequence ID" value="KAJ3518030.1"/>
    <property type="molecule type" value="Genomic_DNA"/>
</dbReference>
<evidence type="ECO:0000256" key="1">
    <source>
        <dbReference type="SAM" id="MobiDB-lite"/>
    </source>
</evidence>
<feature type="compositionally biased region" description="Low complexity" evidence="1">
    <location>
        <begin position="909"/>
        <end position="924"/>
    </location>
</feature>
<feature type="compositionally biased region" description="Polar residues" evidence="1">
    <location>
        <begin position="654"/>
        <end position="677"/>
    </location>
</feature>
<feature type="compositionally biased region" description="Basic and acidic residues" evidence="1">
    <location>
        <begin position="690"/>
        <end position="703"/>
    </location>
</feature>
<feature type="compositionally biased region" description="Low complexity" evidence="1">
    <location>
        <begin position="203"/>
        <end position="224"/>
    </location>
</feature>
<feature type="region of interest" description="Disordered" evidence="1">
    <location>
        <begin position="577"/>
        <end position="704"/>
    </location>
</feature>
<proteinExistence type="predicted"/>
<feature type="compositionally biased region" description="Acidic residues" evidence="1">
    <location>
        <begin position="1099"/>
        <end position="1122"/>
    </location>
</feature>
<feature type="compositionally biased region" description="Polar residues" evidence="1">
    <location>
        <begin position="472"/>
        <end position="484"/>
    </location>
</feature>
<keyword evidence="3" id="KW-1185">Reference proteome</keyword>
<comment type="caution">
    <text evidence="2">The sequence shown here is derived from an EMBL/GenBank/DDBJ whole genome shotgun (WGS) entry which is preliminary data.</text>
</comment>